<dbReference type="EMBL" id="VDFQ02000002">
    <property type="protein sequence ID" value="KAA1423286.1"/>
    <property type="molecule type" value="Genomic_DNA"/>
</dbReference>
<dbReference type="AlphaFoldDB" id="A0A5Q6RYU7"/>
<evidence type="ECO:0000313" key="3">
    <source>
        <dbReference type="Proteomes" id="UP000307768"/>
    </source>
</evidence>
<evidence type="ECO:0000256" key="1">
    <source>
        <dbReference type="SAM" id="MobiDB-lite"/>
    </source>
</evidence>
<protein>
    <submittedName>
        <fullName evidence="2">Uncharacterized protein</fullName>
    </submittedName>
</protein>
<feature type="region of interest" description="Disordered" evidence="1">
    <location>
        <begin position="87"/>
        <end position="127"/>
    </location>
</feature>
<evidence type="ECO:0000313" key="2">
    <source>
        <dbReference type="EMBL" id="KAA1423286.1"/>
    </source>
</evidence>
<gene>
    <name evidence="2" type="ORF">FE697_006595</name>
</gene>
<organism evidence="2 3">
    <name type="scientific">Mumia zhuanghuii</name>
    <dbReference type="NCBI Taxonomy" id="2585211"/>
    <lineage>
        <taxon>Bacteria</taxon>
        <taxon>Bacillati</taxon>
        <taxon>Actinomycetota</taxon>
        <taxon>Actinomycetes</taxon>
        <taxon>Propionibacteriales</taxon>
        <taxon>Nocardioidaceae</taxon>
        <taxon>Mumia</taxon>
    </lineage>
</organism>
<name>A0A5Q6RYU7_9ACTN</name>
<dbReference type="Proteomes" id="UP000307768">
    <property type="component" value="Unassembled WGS sequence"/>
</dbReference>
<reference evidence="2 3" key="1">
    <citation type="submission" date="2019-09" db="EMBL/GenBank/DDBJ databases">
        <title>Mumia zhuanghuii sp. nov. isolated from the intestinal contents of plateau pika (Ochotona curzoniae) in the Qinghai-Tibet plateau of China.</title>
        <authorList>
            <person name="Tian Z."/>
        </authorList>
    </citation>
    <scope>NUCLEOTIDE SEQUENCE [LARGE SCALE GENOMIC DNA]</scope>
    <source>
        <strain evidence="3">350</strain>
    </source>
</reference>
<accession>A0A5Q6RYU7</accession>
<comment type="caution">
    <text evidence="2">The sequence shown here is derived from an EMBL/GenBank/DDBJ whole genome shotgun (WGS) entry which is preliminary data.</text>
</comment>
<dbReference type="RefSeq" id="WP_149768805.1">
    <property type="nucleotide sequence ID" value="NZ_VDFQ02000002.1"/>
</dbReference>
<proteinExistence type="predicted"/>
<feature type="compositionally biased region" description="Gly residues" evidence="1">
    <location>
        <begin position="104"/>
        <end position="120"/>
    </location>
</feature>
<dbReference type="OrthoDB" id="3834176at2"/>
<sequence length="127" mass="13581">MDILRPGGTFWRIARRRQTDFGDPLPWMAEFAGAAAGPPTRADLGRRPVVVTCDGVVMHVEPAPRRRETEHRIKEIAAALYALPWAAGTENDPSHEPYRPGPGPGTTGGWGVPGQGGGWTDNGLSAS</sequence>